<reference evidence="1 2" key="1">
    <citation type="submission" date="2019-05" db="EMBL/GenBank/DDBJ databases">
        <title>Another draft genome of Portunus trituberculatus and its Hox gene families provides insights of decapod evolution.</title>
        <authorList>
            <person name="Jeong J.-H."/>
            <person name="Song I."/>
            <person name="Kim S."/>
            <person name="Choi T."/>
            <person name="Kim D."/>
            <person name="Ryu S."/>
            <person name="Kim W."/>
        </authorList>
    </citation>
    <scope>NUCLEOTIDE SEQUENCE [LARGE SCALE GENOMIC DNA]</scope>
    <source>
        <tissue evidence="1">Muscle</tissue>
    </source>
</reference>
<accession>A0A5B7IN25</accession>
<organism evidence="1 2">
    <name type="scientific">Portunus trituberculatus</name>
    <name type="common">Swimming crab</name>
    <name type="synonym">Neptunus trituberculatus</name>
    <dbReference type="NCBI Taxonomy" id="210409"/>
    <lineage>
        <taxon>Eukaryota</taxon>
        <taxon>Metazoa</taxon>
        <taxon>Ecdysozoa</taxon>
        <taxon>Arthropoda</taxon>
        <taxon>Crustacea</taxon>
        <taxon>Multicrustacea</taxon>
        <taxon>Malacostraca</taxon>
        <taxon>Eumalacostraca</taxon>
        <taxon>Eucarida</taxon>
        <taxon>Decapoda</taxon>
        <taxon>Pleocyemata</taxon>
        <taxon>Brachyura</taxon>
        <taxon>Eubrachyura</taxon>
        <taxon>Portunoidea</taxon>
        <taxon>Portunidae</taxon>
        <taxon>Portuninae</taxon>
        <taxon>Portunus</taxon>
    </lineage>
</organism>
<sequence length="149" mass="17253">MMTPRPSACLSPLALCPRLPQTILPREPQNLATSRSLPTTQPRMNATPLLRHSATLPFFLVFSYSVLHLHYFKTVYLNSHEFFCVFSVLEQSDMNFTLLTVETFLKTRLIILKHLWASAPLYQKTLLTFSLFFKVVLRSSDRVTSFLHY</sequence>
<proteinExistence type="predicted"/>
<protein>
    <submittedName>
        <fullName evidence="1">Uncharacterized protein</fullName>
    </submittedName>
</protein>
<dbReference type="AlphaFoldDB" id="A0A5B7IN25"/>
<name>A0A5B7IN25_PORTR</name>
<dbReference type="EMBL" id="VSRR010061644">
    <property type="protein sequence ID" value="MPC83137.1"/>
    <property type="molecule type" value="Genomic_DNA"/>
</dbReference>
<dbReference type="Proteomes" id="UP000324222">
    <property type="component" value="Unassembled WGS sequence"/>
</dbReference>
<keyword evidence="2" id="KW-1185">Reference proteome</keyword>
<gene>
    <name evidence="1" type="ORF">E2C01_077830</name>
</gene>
<evidence type="ECO:0000313" key="1">
    <source>
        <dbReference type="EMBL" id="MPC83137.1"/>
    </source>
</evidence>
<comment type="caution">
    <text evidence="1">The sequence shown here is derived from an EMBL/GenBank/DDBJ whole genome shotgun (WGS) entry which is preliminary data.</text>
</comment>
<evidence type="ECO:0000313" key="2">
    <source>
        <dbReference type="Proteomes" id="UP000324222"/>
    </source>
</evidence>